<dbReference type="InterPro" id="IPR003598">
    <property type="entry name" value="Ig_sub2"/>
</dbReference>
<sequence>MGSPVKIGKQGIMGPVGPQGETGNNGEKGDIGPKSMPGTKGELGESISSLAVVFSPATLTVTEGGTISFQCSASDNPKPALTWSKLNSQSDITQSAVSRGKLELKKPPGEDSGNYICMATSAEVFHIEAISFIVLLKSGHTRSGLYSVNPDGRGHFTVYCDMRTDGGGWTVFQRTQDGSVDLNRRKNDYKAGFGQLTAEFWLRNDKIHLLTASIPSSLRVELKDWNGV</sequence>
<comment type="caution">
    <text evidence="9">The sequence shown here is derived from an EMBL/GenBank/DDBJ whole genome shotgun (WGS) entry which is preliminary data.</text>
</comment>
<dbReference type="SMART" id="SM00409">
    <property type="entry name" value="IG"/>
    <property type="match status" value="1"/>
</dbReference>
<proteinExistence type="predicted"/>
<dbReference type="InterPro" id="IPR014716">
    <property type="entry name" value="Fibrinogen_a/b/g_C_1"/>
</dbReference>
<organism evidence="9 10">
    <name type="scientific">Porites lobata</name>
    <dbReference type="NCBI Taxonomy" id="104759"/>
    <lineage>
        <taxon>Eukaryota</taxon>
        <taxon>Metazoa</taxon>
        <taxon>Cnidaria</taxon>
        <taxon>Anthozoa</taxon>
        <taxon>Hexacorallia</taxon>
        <taxon>Scleractinia</taxon>
        <taxon>Fungiina</taxon>
        <taxon>Poritidae</taxon>
        <taxon>Porites</taxon>
    </lineage>
</organism>
<feature type="region of interest" description="Disordered" evidence="6">
    <location>
        <begin position="1"/>
        <end position="42"/>
    </location>
</feature>
<gene>
    <name evidence="9" type="ORF">PLOB_00024495</name>
</gene>
<evidence type="ECO:0000259" key="8">
    <source>
        <dbReference type="PROSITE" id="PS51406"/>
    </source>
</evidence>
<comment type="subcellular location">
    <subcellularLocation>
        <location evidence="1">Secreted</location>
        <location evidence="1">Extracellular space</location>
        <location evidence="1">Extracellular matrix</location>
    </subcellularLocation>
</comment>
<evidence type="ECO:0000256" key="5">
    <source>
        <dbReference type="ARBA" id="ARBA00023180"/>
    </source>
</evidence>
<dbReference type="PROSITE" id="PS50835">
    <property type="entry name" value="IG_LIKE"/>
    <property type="match status" value="1"/>
</dbReference>
<dbReference type="Gene3D" id="2.60.40.10">
    <property type="entry name" value="Immunoglobulins"/>
    <property type="match status" value="1"/>
</dbReference>
<dbReference type="Proteomes" id="UP001159405">
    <property type="component" value="Unassembled WGS sequence"/>
</dbReference>
<dbReference type="InterPro" id="IPR002181">
    <property type="entry name" value="Fibrinogen_a/b/g_C_dom"/>
</dbReference>
<dbReference type="PANTHER" id="PTHR47221:SF5">
    <property type="entry name" value="FIBRINOGEN C-TERMINAL DOMAIN-CONTAINING PROTEIN"/>
    <property type="match status" value="1"/>
</dbReference>
<dbReference type="PROSITE" id="PS51406">
    <property type="entry name" value="FIBRINOGEN_C_2"/>
    <property type="match status" value="1"/>
</dbReference>
<dbReference type="SUPFAM" id="SSF56496">
    <property type="entry name" value="Fibrinogen C-terminal domain-like"/>
    <property type="match status" value="1"/>
</dbReference>
<evidence type="ECO:0000256" key="6">
    <source>
        <dbReference type="SAM" id="MobiDB-lite"/>
    </source>
</evidence>
<keyword evidence="4" id="KW-1015">Disulfide bond</keyword>
<dbReference type="PANTHER" id="PTHR47221">
    <property type="entry name" value="FIBRINOGEN ALPHA CHAIN"/>
    <property type="match status" value="1"/>
</dbReference>
<evidence type="ECO:0000256" key="2">
    <source>
        <dbReference type="ARBA" id="ARBA00022525"/>
    </source>
</evidence>
<dbReference type="InterPro" id="IPR003599">
    <property type="entry name" value="Ig_sub"/>
</dbReference>
<feature type="domain" description="Fibrinogen C-terminal" evidence="8">
    <location>
        <begin position="123"/>
        <end position="228"/>
    </location>
</feature>
<keyword evidence="10" id="KW-1185">Reference proteome</keyword>
<evidence type="ECO:0000259" key="7">
    <source>
        <dbReference type="PROSITE" id="PS50835"/>
    </source>
</evidence>
<keyword evidence="2" id="KW-0964">Secreted</keyword>
<dbReference type="SMART" id="SM00186">
    <property type="entry name" value="FBG"/>
    <property type="match status" value="1"/>
</dbReference>
<evidence type="ECO:0000256" key="1">
    <source>
        <dbReference type="ARBA" id="ARBA00004498"/>
    </source>
</evidence>
<dbReference type="SUPFAM" id="SSF48726">
    <property type="entry name" value="Immunoglobulin"/>
    <property type="match status" value="1"/>
</dbReference>
<dbReference type="SMART" id="SM00408">
    <property type="entry name" value="IGc2"/>
    <property type="match status" value="1"/>
</dbReference>
<protein>
    <submittedName>
        <fullName evidence="9">Uncharacterized protein</fullName>
    </submittedName>
</protein>
<dbReference type="InterPro" id="IPR037579">
    <property type="entry name" value="FIB_ANG-like"/>
</dbReference>
<dbReference type="Gene3D" id="3.90.215.10">
    <property type="entry name" value="Gamma Fibrinogen, chain A, domain 1"/>
    <property type="match status" value="1"/>
</dbReference>
<dbReference type="InterPro" id="IPR007110">
    <property type="entry name" value="Ig-like_dom"/>
</dbReference>
<dbReference type="InterPro" id="IPR013783">
    <property type="entry name" value="Ig-like_fold"/>
</dbReference>
<keyword evidence="3" id="KW-0272">Extracellular matrix</keyword>
<dbReference type="InterPro" id="IPR036179">
    <property type="entry name" value="Ig-like_dom_sf"/>
</dbReference>
<accession>A0ABN8RUH3</accession>
<dbReference type="Pfam" id="PF13927">
    <property type="entry name" value="Ig_3"/>
    <property type="match status" value="1"/>
</dbReference>
<dbReference type="InterPro" id="IPR036056">
    <property type="entry name" value="Fibrinogen-like_C"/>
</dbReference>
<evidence type="ECO:0000313" key="10">
    <source>
        <dbReference type="Proteomes" id="UP001159405"/>
    </source>
</evidence>
<dbReference type="NCBIfam" id="NF040941">
    <property type="entry name" value="GGGWT_bact"/>
    <property type="match status" value="1"/>
</dbReference>
<evidence type="ECO:0000256" key="4">
    <source>
        <dbReference type="ARBA" id="ARBA00023157"/>
    </source>
</evidence>
<feature type="domain" description="Ig-like" evidence="7">
    <location>
        <begin position="33"/>
        <end position="131"/>
    </location>
</feature>
<reference evidence="9 10" key="1">
    <citation type="submission" date="2022-05" db="EMBL/GenBank/DDBJ databases">
        <authorList>
            <consortium name="Genoscope - CEA"/>
            <person name="William W."/>
        </authorList>
    </citation>
    <scope>NUCLEOTIDE SEQUENCE [LARGE SCALE GENOMIC DNA]</scope>
</reference>
<evidence type="ECO:0000313" key="9">
    <source>
        <dbReference type="EMBL" id="CAH3181187.1"/>
    </source>
</evidence>
<dbReference type="EMBL" id="CALNXK010000291">
    <property type="protein sequence ID" value="CAH3181187.1"/>
    <property type="molecule type" value="Genomic_DNA"/>
</dbReference>
<evidence type="ECO:0000256" key="3">
    <source>
        <dbReference type="ARBA" id="ARBA00022530"/>
    </source>
</evidence>
<keyword evidence="5" id="KW-0325">Glycoprotein</keyword>
<dbReference type="Pfam" id="PF00147">
    <property type="entry name" value="Fibrinogen_C"/>
    <property type="match status" value="1"/>
</dbReference>
<name>A0ABN8RUH3_9CNID</name>